<proteinExistence type="inferred from homology"/>
<dbReference type="EMBL" id="BLKC01000065">
    <property type="protein sequence ID" value="GFF46450.1"/>
    <property type="molecule type" value="Genomic_DNA"/>
</dbReference>
<keyword evidence="4" id="KW-0496">Mitochondrion</keyword>
<dbReference type="GO" id="GO:1990904">
    <property type="term" value="C:ribonucleoprotein complex"/>
    <property type="evidence" value="ECO:0007669"/>
    <property type="project" value="UniProtKB-KW"/>
</dbReference>
<evidence type="ECO:0000256" key="4">
    <source>
        <dbReference type="ARBA" id="ARBA00023128"/>
    </source>
</evidence>
<evidence type="ECO:0000256" key="3">
    <source>
        <dbReference type="ARBA" id="ARBA00022980"/>
    </source>
</evidence>
<dbReference type="PANTHER" id="PTHR13362:SF2">
    <property type="entry name" value="SMALL RIBOSOMAL SUBUNIT PROTEIN MS33"/>
    <property type="match status" value="1"/>
</dbReference>
<comment type="subcellular location">
    <subcellularLocation>
        <location evidence="1">Mitochondrion</location>
    </subcellularLocation>
</comment>
<evidence type="ECO:0000256" key="6">
    <source>
        <dbReference type="ARBA" id="ARBA00035132"/>
    </source>
</evidence>
<accession>A0A8H3S1S6</accession>
<comment type="similarity">
    <text evidence="2">Belongs to the mitochondrion-specific ribosomal protein mS33 family.</text>
</comment>
<evidence type="ECO:0000256" key="5">
    <source>
        <dbReference type="ARBA" id="ARBA00023274"/>
    </source>
</evidence>
<organism evidence="7 8">
    <name type="scientific">Aspergillus udagawae</name>
    <dbReference type="NCBI Taxonomy" id="91492"/>
    <lineage>
        <taxon>Eukaryota</taxon>
        <taxon>Fungi</taxon>
        <taxon>Dikarya</taxon>
        <taxon>Ascomycota</taxon>
        <taxon>Pezizomycotina</taxon>
        <taxon>Eurotiomycetes</taxon>
        <taxon>Eurotiomycetidae</taxon>
        <taxon>Eurotiales</taxon>
        <taxon>Aspergillaceae</taxon>
        <taxon>Aspergillus</taxon>
        <taxon>Aspergillus subgen. Fumigati</taxon>
    </lineage>
</organism>
<keyword evidence="5" id="KW-0687">Ribonucleoprotein</keyword>
<evidence type="ECO:0000313" key="7">
    <source>
        <dbReference type="EMBL" id="GFF46450.1"/>
    </source>
</evidence>
<evidence type="ECO:0000313" key="8">
    <source>
        <dbReference type="Proteomes" id="UP000465221"/>
    </source>
</evidence>
<protein>
    <recommendedName>
        <fullName evidence="6">Small ribosomal subunit protein mS33</fullName>
    </recommendedName>
</protein>
<sequence length="179" mass="20445">MIHHRKPPSFTHSALELSDLKLGSTAKMAASCSRILELAKTQCRIFSLNFNPQRLRLGNKILRQRLRGPSLAAWYPRKTVSFRDLQDAYRPLGLTVFDEYEDDREEAIQIAKLRGKGRPKKKRTAAGMTLILVQSLMLTGIQNHDRRRRRNSQCHSGVPMSYVVAIHKTPLSLLSFHTP</sequence>
<dbReference type="Proteomes" id="UP000465221">
    <property type="component" value="Unassembled WGS sequence"/>
</dbReference>
<comment type="caution">
    <text evidence="7">The sequence shown here is derived from an EMBL/GenBank/DDBJ whole genome shotgun (WGS) entry which is preliminary data.</text>
</comment>
<dbReference type="Pfam" id="PF08293">
    <property type="entry name" value="MRP-S33"/>
    <property type="match status" value="1"/>
</dbReference>
<evidence type="ECO:0000256" key="2">
    <source>
        <dbReference type="ARBA" id="ARBA00008970"/>
    </source>
</evidence>
<dbReference type="InterPro" id="IPR013219">
    <property type="entry name" value="Ribosomal_mS33"/>
</dbReference>
<reference evidence="7 8" key="1">
    <citation type="submission" date="2020-01" db="EMBL/GenBank/DDBJ databases">
        <title>Draft genome sequence of Aspergillus udagawae IFM 46972.</title>
        <authorList>
            <person name="Takahashi H."/>
            <person name="Yaguchi T."/>
        </authorList>
    </citation>
    <scope>NUCLEOTIDE SEQUENCE [LARGE SCALE GENOMIC DNA]</scope>
    <source>
        <strain evidence="7 8">IFM 46972</strain>
    </source>
</reference>
<name>A0A8H3S1S6_9EURO</name>
<dbReference type="PANTHER" id="PTHR13362">
    <property type="entry name" value="MITOCHONDRIAL RIBOSOMAL PROTEIN S33"/>
    <property type="match status" value="1"/>
</dbReference>
<keyword evidence="3" id="KW-0689">Ribosomal protein</keyword>
<evidence type="ECO:0000256" key="1">
    <source>
        <dbReference type="ARBA" id="ARBA00004173"/>
    </source>
</evidence>
<dbReference type="GO" id="GO:0005840">
    <property type="term" value="C:ribosome"/>
    <property type="evidence" value="ECO:0007669"/>
    <property type="project" value="UniProtKB-KW"/>
</dbReference>
<dbReference type="GO" id="GO:0005739">
    <property type="term" value="C:mitochondrion"/>
    <property type="evidence" value="ECO:0007669"/>
    <property type="project" value="UniProtKB-SubCell"/>
</dbReference>
<gene>
    <name evidence="7" type="ORF">IFM46972_08048</name>
</gene>
<dbReference type="AlphaFoldDB" id="A0A8H3S1S6"/>